<name>A0A7S1B5D5_9STRA</name>
<feature type="domain" description="Peptidase M11 gametolysin" evidence="2">
    <location>
        <begin position="14"/>
        <end position="178"/>
    </location>
</feature>
<dbReference type="SUPFAM" id="SSF55486">
    <property type="entry name" value="Metalloproteases ('zincins'), catalytic domain"/>
    <property type="match status" value="1"/>
</dbReference>
<dbReference type="EMBL" id="HBFR01003644">
    <property type="protein sequence ID" value="CAD8875356.1"/>
    <property type="molecule type" value="Transcribed_RNA"/>
</dbReference>
<dbReference type="AlphaFoldDB" id="A0A7S1B5D5"/>
<feature type="region of interest" description="Disordered" evidence="1">
    <location>
        <begin position="539"/>
        <end position="560"/>
    </location>
</feature>
<proteinExistence type="predicted"/>
<evidence type="ECO:0000313" key="3">
    <source>
        <dbReference type="EMBL" id="CAD8875356.1"/>
    </source>
</evidence>
<dbReference type="InterPro" id="IPR008752">
    <property type="entry name" value="Peptidase_M11"/>
</dbReference>
<dbReference type="PANTHER" id="PTHR33683">
    <property type="entry name" value="1, PUTATIVE-RELATED"/>
    <property type="match status" value="1"/>
</dbReference>
<evidence type="ECO:0000259" key="2">
    <source>
        <dbReference type="Pfam" id="PF05548"/>
    </source>
</evidence>
<gene>
    <name evidence="3" type="ORF">CHYS00102_LOCUS2531</name>
</gene>
<sequence length="692" mass="77015">MSTPAGTLSDEWFGTLGKDRVNMKSQFKACSYGKLTFDAVPDRPSVGLKDGVMTVRLNKDVRGNEPYTVQNWVRAELFRRLGSSYLKYDHLAFCMPPGMGLWLAYGYVPGTLTVYNDEWCGRVSAQMHEVGHNLGFDHSGTVRGEYDDTSGMMGYSWRNSDTRMCFNAPKSWSLGWYNDRHAVIDPLKTGWTGNIVGITDYRRSNGWRVLLKIVGADKDIFVSFNRVSSFNMDTKMGRNQVLITKVQAGRDGRSISNQVRQLSINQSFTENGFRGRRLVIKVLSINVKASPPLAKVCISVKSDCSSARPQATPKPTQSPTPAPTTPKPSAFYLNFCSSPLSLSVMGGTHGKNSKGIMFDLFTKDETSVGKAGILVTGFVLRVFQKHKVKGRVWTKSGTHVGYEARKGMWDRNGHFVIQGSANDETQTLLLDSPLYLPPSTVHAIYFEQLGGHRIVPRDLETRGGTGDADISTEHIGIHVGTALRGSILMRDMGFRGKVNYHVCDSLPSSIPSYIPSKVPSVAPSESLVPTANPSTLPTVMPSRSHSPTQFVNPSRNPTNLPTLKQTKIPTNLPTLKPTKIPTKKPIAVPCTNERLFRFVDNGGTRRRSCWGLPLSYCNKWDENGRLMKNHCRNRCGFCNSKWNCADATSFYYHNIQKPWNKCSNLAVSRCNLIDNKGRLVKEFCRKKCSFCG</sequence>
<dbReference type="PANTHER" id="PTHR33683:SF46">
    <property type="entry name" value="SUSHI DOMAIN-CONTAINING PROTEIN"/>
    <property type="match status" value="1"/>
</dbReference>
<evidence type="ECO:0000256" key="1">
    <source>
        <dbReference type="SAM" id="MobiDB-lite"/>
    </source>
</evidence>
<reference evidence="3" key="1">
    <citation type="submission" date="2021-01" db="EMBL/GenBank/DDBJ databases">
        <authorList>
            <person name="Corre E."/>
            <person name="Pelletier E."/>
            <person name="Niang G."/>
            <person name="Scheremetjew M."/>
            <person name="Finn R."/>
            <person name="Kale V."/>
            <person name="Holt S."/>
            <person name="Cochrane G."/>
            <person name="Meng A."/>
            <person name="Brown T."/>
            <person name="Cohen L."/>
        </authorList>
    </citation>
    <scope>NUCLEOTIDE SEQUENCE</scope>
    <source>
        <strain evidence="3">308</strain>
    </source>
</reference>
<accession>A0A7S1B5D5</accession>
<protein>
    <recommendedName>
        <fullName evidence="2">Peptidase M11 gametolysin domain-containing protein</fullName>
    </recommendedName>
</protein>
<dbReference type="Pfam" id="PF05548">
    <property type="entry name" value="Peptidase_M11"/>
    <property type="match status" value="1"/>
</dbReference>
<organism evidence="3">
    <name type="scientific">Corethron hystrix</name>
    <dbReference type="NCBI Taxonomy" id="216773"/>
    <lineage>
        <taxon>Eukaryota</taxon>
        <taxon>Sar</taxon>
        <taxon>Stramenopiles</taxon>
        <taxon>Ochrophyta</taxon>
        <taxon>Bacillariophyta</taxon>
        <taxon>Coscinodiscophyceae</taxon>
        <taxon>Corethrophycidae</taxon>
        <taxon>Corethrales</taxon>
        <taxon>Corethraceae</taxon>
        <taxon>Corethron</taxon>
    </lineage>
</organism>